<comment type="caution">
    <text evidence="1">The sequence shown here is derived from an EMBL/GenBank/DDBJ whole genome shotgun (WGS) entry which is preliminary data.</text>
</comment>
<accession>A0A0F9DAM3</accession>
<dbReference type="EMBL" id="LAZR01042604">
    <property type="protein sequence ID" value="KKL09128.1"/>
    <property type="molecule type" value="Genomic_DNA"/>
</dbReference>
<dbReference type="AlphaFoldDB" id="A0A0F9DAM3"/>
<proteinExistence type="predicted"/>
<sequence>MICPTCGGRTFGAANCVICKKRFSKRRADQVTCASTKCKEARRLQKQKVWRERNKHEFLGAARFKHEYVICKVCRKKVQKVRKNQSTCFSRDCQNKKSNPPYKEIRAEHVRDLGQIQLP</sequence>
<organism evidence="1">
    <name type="scientific">marine sediment metagenome</name>
    <dbReference type="NCBI Taxonomy" id="412755"/>
    <lineage>
        <taxon>unclassified sequences</taxon>
        <taxon>metagenomes</taxon>
        <taxon>ecological metagenomes</taxon>
    </lineage>
</organism>
<evidence type="ECO:0000313" key="1">
    <source>
        <dbReference type="EMBL" id="KKL09128.1"/>
    </source>
</evidence>
<gene>
    <name evidence="1" type="ORF">LCGC14_2568960</name>
</gene>
<name>A0A0F9DAM3_9ZZZZ</name>
<reference evidence="1" key="1">
    <citation type="journal article" date="2015" name="Nature">
        <title>Complex archaea that bridge the gap between prokaryotes and eukaryotes.</title>
        <authorList>
            <person name="Spang A."/>
            <person name="Saw J.H."/>
            <person name="Jorgensen S.L."/>
            <person name="Zaremba-Niedzwiedzka K."/>
            <person name="Martijn J."/>
            <person name="Lind A.E."/>
            <person name="van Eijk R."/>
            <person name="Schleper C."/>
            <person name="Guy L."/>
            <person name="Ettema T.J."/>
        </authorList>
    </citation>
    <scope>NUCLEOTIDE SEQUENCE</scope>
</reference>
<protein>
    <submittedName>
        <fullName evidence="1">Uncharacterized protein</fullName>
    </submittedName>
</protein>